<feature type="coiled-coil region" evidence="4">
    <location>
        <begin position="16"/>
        <end position="43"/>
    </location>
</feature>
<accession>I7JDL4</accession>
<name>I7JDL4_BABMR</name>
<dbReference type="InterPro" id="IPR001748">
    <property type="entry name" value="BUD31"/>
</dbReference>
<dbReference type="GO" id="GO:0005681">
    <property type="term" value="C:spliceosomal complex"/>
    <property type="evidence" value="ECO:0007669"/>
    <property type="project" value="TreeGrafter"/>
</dbReference>
<evidence type="ECO:0000313" key="5">
    <source>
        <dbReference type="EMBL" id="CCF75880.1"/>
    </source>
</evidence>
<keyword evidence="6" id="KW-1185">Reference proteome</keyword>
<organism evidence="5 6">
    <name type="scientific">Babesia microti (strain RI)</name>
    <dbReference type="NCBI Taxonomy" id="1133968"/>
    <lineage>
        <taxon>Eukaryota</taxon>
        <taxon>Sar</taxon>
        <taxon>Alveolata</taxon>
        <taxon>Apicomplexa</taxon>
        <taxon>Aconoidasida</taxon>
        <taxon>Piroplasmida</taxon>
        <taxon>Babesiidae</taxon>
        <taxon>Babesia</taxon>
    </lineage>
</organism>
<dbReference type="Proteomes" id="UP000002899">
    <property type="component" value="Chromosome IV"/>
</dbReference>
<protein>
    <submittedName>
        <fullName evidence="5">Bud site selection protein 31</fullName>
    </submittedName>
</protein>
<sequence length="147" mass="17241">MVKIRTINTPEPPEGWELIENTLIELSEKMKEHERESSDGKRKAEILWPIFRIHHQRSRYVYEMYHIRKEISRELYNYCIDEGYADQALIAKWKKKGYEKLCCLRCIQTGGQNFGTTCICRVPKKDLGPDKVIECIYCGCRGCASCD</sequence>
<evidence type="ECO:0000256" key="1">
    <source>
        <dbReference type="ARBA" id="ARBA00004123"/>
    </source>
</evidence>
<gene>
    <name evidence="5" type="ORF">BmR1_04g08510</name>
</gene>
<keyword evidence="4" id="KW-0175">Coiled coil</keyword>
<dbReference type="AlphaFoldDB" id="I7JDL4"/>
<dbReference type="PRINTS" id="PR00322">
    <property type="entry name" value="G10"/>
</dbReference>
<dbReference type="PANTHER" id="PTHR19411:SF0">
    <property type="entry name" value="PROTEIN BUD31 HOMOLOG"/>
    <property type="match status" value="1"/>
</dbReference>
<dbReference type="VEuPathDB" id="PiroplasmaDB:BmR1_04g08510"/>
<keyword evidence="3" id="KW-0539">Nucleus</keyword>
<evidence type="ECO:0000313" key="6">
    <source>
        <dbReference type="Proteomes" id="UP000002899"/>
    </source>
</evidence>
<dbReference type="PANTHER" id="PTHR19411">
    <property type="entry name" value="PROTEIN BUD31-RELATED"/>
    <property type="match status" value="1"/>
</dbReference>
<dbReference type="OrthoDB" id="277109at2759"/>
<comment type="similarity">
    <text evidence="2">Belongs to the BUD31 (G10) family.</text>
</comment>
<comment type="subcellular location">
    <subcellularLocation>
        <location evidence="1">Nucleus</location>
    </subcellularLocation>
</comment>
<evidence type="ECO:0000256" key="4">
    <source>
        <dbReference type="SAM" id="Coils"/>
    </source>
</evidence>
<reference evidence="5 6" key="1">
    <citation type="journal article" date="2012" name="Nucleic Acids Res.">
        <title>Sequencing of the smallest Apicomplexan genome from the human pathogen Babesia microti.</title>
        <authorList>
            <person name="Cornillot E."/>
            <person name="Hadj-Kaddour K."/>
            <person name="Dassouli A."/>
            <person name="Noel B."/>
            <person name="Ranwez V."/>
            <person name="Vacherie B."/>
            <person name="Augagneur Y."/>
            <person name="Bres V."/>
            <person name="Duclos A."/>
            <person name="Randazzo S."/>
            <person name="Carcy B."/>
            <person name="Debierre-Grockiego F."/>
            <person name="Delbecq S."/>
            <person name="Moubri-Menage K."/>
            <person name="Shams-Eldin H."/>
            <person name="Usmani-Brown S."/>
            <person name="Bringaud F."/>
            <person name="Wincker P."/>
            <person name="Vivares C.P."/>
            <person name="Schwarz R.T."/>
            <person name="Schetters T.P."/>
            <person name="Krause P.J."/>
            <person name="Gorenflot A."/>
            <person name="Berry V."/>
            <person name="Barbe V."/>
            <person name="Ben Mamoun C."/>
        </authorList>
    </citation>
    <scope>NUCLEOTIDE SEQUENCE [LARGE SCALE GENOMIC DNA]</scope>
    <source>
        <strain evidence="5 6">RI</strain>
    </source>
</reference>
<dbReference type="GO" id="GO:0000398">
    <property type="term" value="P:mRNA splicing, via spliceosome"/>
    <property type="evidence" value="ECO:0007669"/>
    <property type="project" value="TreeGrafter"/>
</dbReference>
<dbReference type="Pfam" id="PF01125">
    <property type="entry name" value="BUD31"/>
    <property type="match status" value="1"/>
</dbReference>
<dbReference type="GeneID" id="24426333"/>
<reference evidence="5 6" key="3">
    <citation type="journal article" date="2016" name="Sci. Rep.">
        <title>Genome-wide diversity and gene expression profiling of Babesia microti isolates identify polymorphic genes that mediate host-pathogen interactions.</title>
        <authorList>
            <person name="Silva J.C."/>
            <person name="Cornillot E."/>
            <person name="McCracken C."/>
            <person name="Usmani-Brown S."/>
            <person name="Dwivedi A."/>
            <person name="Ifeonu O.O."/>
            <person name="Crabtree J."/>
            <person name="Gotia H.T."/>
            <person name="Virji A.Z."/>
            <person name="Reynes C."/>
            <person name="Colinge J."/>
            <person name="Kumar V."/>
            <person name="Lawres L."/>
            <person name="Pazzi J.E."/>
            <person name="Pablo J.V."/>
            <person name="Hung C."/>
            <person name="Brancato J."/>
            <person name="Kumari P."/>
            <person name="Orvis J."/>
            <person name="Tretina K."/>
            <person name="Chibucos M."/>
            <person name="Ott S."/>
            <person name="Sadzewicz L."/>
            <person name="Sengamalay N."/>
            <person name="Shetty A.C."/>
            <person name="Su Q."/>
            <person name="Tallon L."/>
            <person name="Fraser C.M."/>
            <person name="Frutos R."/>
            <person name="Molina D.M."/>
            <person name="Krause P.J."/>
            <person name="Ben Mamoun C."/>
        </authorList>
    </citation>
    <scope>NUCLEOTIDE SEQUENCE [LARGE SCALE GENOMIC DNA]</scope>
    <source>
        <strain evidence="5 6">RI</strain>
    </source>
</reference>
<dbReference type="EMBL" id="LN871599">
    <property type="protein sequence ID" value="CCF75880.1"/>
    <property type="molecule type" value="Genomic_DNA"/>
</dbReference>
<dbReference type="RefSeq" id="XP_012650288.1">
    <property type="nucleotide sequence ID" value="XM_012794834.1"/>
</dbReference>
<proteinExistence type="inferred from homology"/>
<reference evidence="5 6" key="2">
    <citation type="journal article" date="2013" name="PLoS ONE">
        <title>Whole genome mapping and re-organization of the nuclear and mitochondrial genomes of Babesia microti isolates.</title>
        <authorList>
            <person name="Cornillot E."/>
            <person name="Dassouli A."/>
            <person name="Garg A."/>
            <person name="Pachikara N."/>
            <person name="Randazzo S."/>
            <person name="Depoix D."/>
            <person name="Carcy B."/>
            <person name="Delbecq S."/>
            <person name="Frutos R."/>
            <person name="Silva J.C."/>
            <person name="Sutton R."/>
            <person name="Krause P.J."/>
            <person name="Mamoun C.B."/>
        </authorList>
    </citation>
    <scope>NUCLEOTIDE SEQUENCE [LARGE SCALE GENOMIC DNA]</scope>
    <source>
        <strain evidence="5 6">RI</strain>
    </source>
</reference>
<evidence type="ECO:0000256" key="2">
    <source>
        <dbReference type="ARBA" id="ARBA00005287"/>
    </source>
</evidence>
<dbReference type="KEGG" id="bmic:BmR1_04g08510"/>
<evidence type="ECO:0000256" key="3">
    <source>
        <dbReference type="ARBA" id="ARBA00023242"/>
    </source>
</evidence>